<feature type="domain" description="PPM-type phosphatase" evidence="4">
    <location>
        <begin position="13"/>
        <end position="267"/>
    </location>
</feature>
<comment type="similarity">
    <text evidence="3">Belongs to the PP2C family.</text>
</comment>
<dbReference type="OrthoDB" id="681748at2759"/>
<dbReference type="SUPFAM" id="SSF81606">
    <property type="entry name" value="PP2C-like"/>
    <property type="match status" value="1"/>
</dbReference>
<evidence type="ECO:0000313" key="6">
    <source>
        <dbReference type="EnsemblPlants" id="KQJ99945"/>
    </source>
</evidence>
<reference evidence="5 6" key="1">
    <citation type="journal article" date="2010" name="Nature">
        <title>Genome sequencing and analysis of the model grass Brachypodium distachyon.</title>
        <authorList>
            <consortium name="International Brachypodium Initiative"/>
        </authorList>
    </citation>
    <scope>NUCLEOTIDE SEQUENCE [LARGE SCALE GENOMIC DNA]</scope>
    <source>
        <strain evidence="5 6">Bd21</strain>
    </source>
</reference>
<dbReference type="GeneID" id="100833597"/>
<dbReference type="Proteomes" id="UP000008810">
    <property type="component" value="Chromosome 3"/>
</dbReference>
<keyword evidence="3" id="KW-0479">Metal-binding</keyword>
<proteinExistence type="inferred from homology"/>
<name>I1IAN4_BRADI</name>
<evidence type="ECO:0000313" key="5">
    <source>
        <dbReference type="EMBL" id="KQJ99945.1"/>
    </source>
</evidence>
<reference evidence="5" key="2">
    <citation type="submission" date="2017-06" db="EMBL/GenBank/DDBJ databases">
        <title>WGS assembly of Brachypodium distachyon.</title>
        <authorList>
            <consortium name="The International Brachypodium Initiative"/>
            <person name="Lucas S."/>
            <person name="Harmon-Smith M."/>
            <person name="Lail K."/>
            <person name="Tice H."/>
            <person name="Grimwood J."/>
            <person name="Bruce D."/>
            <person name="Barry K."/>
            <person name="Shu S."/>
            <person name="Lindquist E."/>
            <person name="Wang M."/>
            <person name="Pitluck S."/>
            <person name="Vogel J.P."/>
            <person name="Garvin D.F."/>
            <person name="Mockler T.C."/>
            <person name="Schmutz J."/>
            <person name="Rokhsar D."/>
            <person name="Bevan M.W."/>
        </authorList>
    </citation>
    <scope>NUCLEOTIDE SEQUENCE</scope>
    <source>
        <strain evidence="5">Bd21</strain>
    </source>
</reference>
<keyword evidence="3" id="KW-0460">Magnesium</keyword>
<dbReference type="EC" id="3.1.3.16" evidence="3"/>
<dbReference type="AlphaFoldDB" id="I1IAN4"/>
<keyword evidence="3" id="KW-0904">Protein phosphatase</keyword>
<comment type="cofactor">
    <cofactor evidence="3">
        <name>Mn(2+)</name>
        <dbReference type="ChEBI" id="CHEBI:29035"/>
    </cofactor>
</comment>
<comment type="catalytic activity">
    <reaction evidence="2 3">
        <text>O-phospho-L-threonyl-[protein] + H2O = L-threonyl-[protein] + phosphate</text>
        <dbReference type="Rhea" id="RHEA:47004"/>
        <dbReference type="Rhea" id="RHEA-COMP:11060"/>
        <dbReference type="Rhea" id="RHEA-COMP:11605"/>
        <dbReference type="ChEBI" id="CHEBI:15377"/>
        <dbReference type="ChEBI" id="CHEBI:30013"/>
        <dbReference type="ChEBI" id="CHEBI:43474"/>
        <dbReference type="ChEBI" id="CHEBI:61977"/>
        <dbReference type="EC" id="3.1.3.16"/>
    </reaction>
</comment>
<dbReference type="OMA" id="DSWFVSS"/>
<reference evidence="6" key="3">
    <citation type="submission" date="2018-08" db="UniProtKB">
        <authorList>
            <consortium name="EnsemblPlants"/>
        </authorList>
    </citation>
    <scope>IDENTIFICATION</scope>
    <source>
        <strain evidence="6">cv. Bd21</strain>
    </source>
</reference>
<dbReference type="HOGENOM" id="CLU_029404_3_1_1"/>
<dbReference type="InterPro" id="IPR001932">
    <property type="entry name" value="PPM-type_phosphatase-like_dom"/>
</dbReference>
<keyword evidence="7" id="KW-1185">Reference proteome</keyword>
<keyword evidence="3" id="KW-0378">Hydrolase</keyword>
<dbReference type="Gramene" id="KQJ99945">
    <property type="protein sequence ID" value="KQJ99945"/>
    <property type="gene ID" value="BRADI_3g46160v3"/>
</dbReference>
<dbReference type="EMBL" id="CM000882">
    <property type="protein sequence ID" value="KQJ99945.1"/>
    <property type="molecule type" value="Genomic_DNA"/>
</dbReference>
<evidence type="ECO:0000313" key="7">
    <source>
        <dbReference type="Proteomes" id="UP000008810"/>
    </source>
</evidence>
<dbReference type="GO" id="GO:0046872">
    <property type="term" value="F:metal ion binding"/>
    <property type="evidence" value="ECO:0007669"/>
    <property type="project" value="UniProtKB-UniRule"/>
</dbReference>
<dbReference type="Gene3D" id="3.60.40.10">
    <property type="entry name" value="PPM-type phosphatase domain"/>
    <property type="match status" value="1"/>
</dbReference>
<dbReference type="eggNOG" id="KOG1379">
    <property type="taxonomic scope" value="Eukaryota"/>
</dbReference>
<dbReference type="RefSeq" id="XP_003572633.1">
    <property type="nucleotide sequence ID" value="XM_003572585.1"/>
</dbReference>
<sequence>METSTHEQEDPMDCDEAPLRMVPASCYMPDHDEDAHFIHAASGVIGVADGVGGCRGLCADAAAFSRGLMAHAHALLASSSSSSPQPVCPYTLLDRAYHHTVDSLSRTPTLAASTAVILSLSGAVLRFAYVGDSGFAVFRGGRILHRSRPQQSYFNCPYQLSAHGTGGNRVRDAAVGQVPVAAGDVVVAGSDGLFDNLFDSGMERIVQLGAALRFPARTMADFMASHAYSKARSRTEDSPFSAACREQGVVGSVGGKMDDITVVVAYIE</sequence>
<evidence type="ECO:0000256" key="1">
    <source>
        <dbReference type="ARBA" id="ARBA00047761"/>
    </source>
</evidence>
<dbReference type="PROSITE" id="PS51746">
    <property type="entry name" value="PPM_2"/>
    <property type="match status" value="1"/>
</dbReference>
<dbReference type="EnsemblPlants" id="KQJ99945">
    <property type="protein sequence ID" value="KQJ99945"/>
    <property type="gene ID" value="BRADI_3g46160v3"/>
</dbReference>
<protein>
    <recommendedName>
        <fullName evidence="3">Protein phosphatase</fullName>
        <ecNumber evidence="3">3.1.3.16</ecNumber>
    </recommendedName>
</protein>
<dbReference type="SMART" id="SM00332">
    <property type="entry name" value="PP2Cc"/>
    <property type="match status" value="1"/>
</dbReference>
<keyword evidence="3" id="KW-0464">Manganese</keyword>
<accession>I1IAN4</accession>
<comment type="cofactor">
    <cofactor evidence="3">
        <name>Mg(2+)</name>
        <dbReference type="ChEBI" id="CHEBI:18420"/>
    </cofactor>
</comment>
<dbReference type="InterPro" id="IPR039123">
    <property type="entry name" value="PPTC7"/>
</dbReference>
<dbReference type="SMR" id="I1IAN4"/>
<dbReference type="PANTHER" id="PTHR12320">
    <property type="entry name" value="PROTEIN PHOSPHATASE 2C"/>
    <property type="match status" value="1"/>
</dbReference>
<evidence type="ECO:0000259" key="4">
    <source>
        <dbReference type="PROSITE" id="PS51746"/>
    </source>
</evidence>
<dbReference type="KEGG" id="bdi:100833597"/>
<dbReference type="PANTHER" id="PTHR12320:SF69">
    <property type="entry name" value="PROTEIN PHOSPHATASE"/>
    <property type="match status" value="1"/>
</dbReference>
<organism evidence="5">
    <name type="scientific">Brachypodium distachyon</name>
    <name type="common">Purple false brome</name>
    <name type="synonym">Trachynia distachya</name>
    <dbReference type="NCBI Taxonomy" id="15368"/>
    <lineage>
        <taxon>Eukaryota</taxon>
        <taxon>Viridiplantae</taxon>
        <taxon>Streptophyta</taxon>
        <taxon>Embryophyta</taxon>
        <taxon>Tracheophyta</taxon>
        <taxon>Spermatophyta</taxon>
        <taxon>Magnoliopsida</taxon>
        <taxon>Liliopsida</taxon>
        <taxon>Poales</taxon>
        <taxon>Poaceae</taxon>
        <taxon>BOP clade</taxon>
        <taxon>Pooideae</taxon>
        <taxon>Stipodae</taxon>
        <taxon>Brachypodieae</taxon>
        <taxon>Brachypodium</taxon>
    </lineage>
</organism>
<evidence type="ECO:0000256" key="2">
    <source>
        <dbReference type="ARBA" id="ARBA00048336"/>
    </source>
</evidence>
<comment type="catalytic activity">
    <reaction evidence="1 3">
        <text>O-phospho-L-seryl-[protein] + H2O = L-seryl-[protein] + phosphate</text>
        <dbReference type="Rhea" id="RHEA:20629"/>
        <dbReference type="Rhea" id="RHEA-COMP:9863"/>
        <dbReference type="Rhea" id="RHEA-COMP:11604"/>
        <dbReference type="ChEBI" id="CHEBI:15377"/>
        <dbReference type="ChEBI" id="CHEBI:29999"/>
        <dbReference type="ChEBI" id="CHEBI:43474"/>
        <dbReference type="ChEBI" id="CHEBI:83421"/>
        <dbReference type="EC" id="3.1.3.16"/>
    </reaction>
</comment>
<dbReference type="InterPro" id="IPR036457">
    <property type="entry name" value="PPM-type-like_dom_sf"/>
</dbReference>
<dbReference type="GO" id="GO:0004722">
    <property type="term" value="F:protein serine/threonine phosphatase activity"/>
    <property type="evidence" value="ECO:0000318"/>
    <property type="project" value="GO_Central"/>
</dbReference>
<evidence type="ECO:0000256" key="3">
    <source>
        <dbReference type="RuleBase" id="RU366020"/>
    </source>
</evidence>
<gene>
    <name evidence="6" type="primary">LOC100833597</name>
    <name evidence="5" type="ORF">BRADI_3g46160v3</name>
</gene>